<reference evidence="2" key="3">
    <citation type="submission" date="2018-08" db="UniProtKB">
        <authorList>
            <consortium name="EnsemblPlants"/>
        </authorList>
    </citation>
    <scope>IDENTIFICATION</scope>
    <source>
        <strain evidence="2">cv. Bd21</strain>
    </source>
</reference>
<dbReference type="Proteomes" id="UP000008810">
    <property type="component" value="Chromosome 4"/>
</dbReference>
<dbReference type="Gramene" id="KQJ88612">
    <property type="protein sequence ID" value="KQJ88612"/>
    <property type="gene ID" value="BRADI_4g19933v3"/>
</dbReference>
<name>A0A0Q3EQM8_BRADI</name>
<evidence type="ECO:0000313" key="3">
    <source>
        <dbReference type="Proteomes" id="UP000008810"/>
    </source>
</evidence>
<sequence length="113" mass="12870">MQHPPRFLLCDQDGETIAHLLLGCVVSRQVWSPILHRWQHGHACIDLFTVIILVWWCVWKHRNAVVFDGLTPCAQSISHTIATEGEAWRRAGLFGDSPFDDVGQVVDGWVLRE</sequence>
<dbReference type="EMBL" id="CM000883">
    <property type="protein sequence ID" value="KQJ88612.1"/>
    <property type="molecule type" value="Genomic_DNA"/>
</dbReference>
<dbReference type="InParanoid" id="A0A0Q3EQM8"/>
<proteinExistence type="predicted"/>
<protein>
    <recommendedName>
        <fullName evidence="4">Reverse transcriptase zinc-binding domain-containing protein</fullName>
    </recommendedName>
</protein>
<evidence type="ECO:0000313" key="2">
    <source>
        <dbReference type="EnsemblPlants" id="KQJ88612"/>
    </source>
</evidence>
<accession>A0A0Q3EQM8</accession>
<dbReference type="OrthoDB" id="1740028at2759"/>
<dbReference type="EnsemblPlants" id="KQJ88612">
    <property type="protein sequence ID" value="KQJ88612"/>
    <property type="gene ID" value="BRADI_4g19933v3"/>
</dbReference>
<reference evidence="1 2" key="1">
    <citation type="journal article" date="2010" name="Nature">
        <title>Genome sequencing and analysis of the model grass Brachypodium distachyon.</title>
        <authorList>
            <consortium name="International Brachypodium Initiative"/>
        </authorList>
    </citation>
    <scope>NUCLEOTIDE SEQUENCE [LARGE SCALE GENOMIC DNA]</scope>
    <source>
        <strain evidence="1 2">Bd21</strain>
    </source>
</reference>
<keyword evidence="3" id="KW-1185">Reference proteome</keyword>
<organism evidence="1">
    <name type="scientific">Brachypodium distachyon</name>
    <name type="common">Purple false brome</name>
    <name type="synonym">Trachynia distachya</name>
    <dbReference type="NCBI Taxonomy" id="15368"/>
    <lineage>
        <taxon>Eukaryota</taxon>
        <taxon>Viridiplantae</taxon>
        <taxon>Streptophyta</taxon>
        <taxon>Embryophyta</taxon>
        <taxon>Tracheophyta</taxon>
        <taxon>Spermatophyta</taxon>
        <taxon>Magnoliopsida</taxon>
        <taxon>Liliopsida</taxon>
        <taxon>Poales</taxon>
        <taxon>Poaceae</taxon>
        <taxon>BOP clade</taxon>
        <taxon>Pooideae</taxon>
        <taxon>Stipodae</taxon>
        <taxon>Brachypodieae</taxon>
        <taxon>Brachypodium</taxon>
    </lineage>
</organism>
<gene>
    <name evidence="1" type="ORF">BRADI_4g19933v3</name>
</gene>
<reference evidence="1" key="2">
    <citation type="submission" date="2017-06" db="EMBL/GenBank/DDBJ databases">
        <title>WGS assembly of Brachypodium distachyon.</title>
        <authorList>
            <consortium name="The International Brachypodium Initiative"/>
            <person name="Lucas S."/>
            <person name="Harmon-Smith M."/>
            <person name="Lail K."/>
            <person name="Tice H."/>
            <person name="Grimwood J."/>
            <person name="Bruce D."/>
            <person name="Barry K."/>
            <person name="Shu S."/>
            <person name="Lindquist E."/>
            <person name="Wang M."/>
            <person name="Pitluck S."/>
            <person name="Vogel J.P."/>
            <person name="Garvin D.F."/>
            <person name="Mockler T.C."/>
            <person name="Schmutz J."/>
            <person name="Rokhsar D."/>
            <person name="Bevan M.W."/>
        </authorList>
    </citation>
    <scope>NUCLEOTIDE SEQUENCE</scope>
    <source>
        <strain evidence="1">Bd21</strain>
    </source>
</reference>
<evidence type="ECO:0008006" key="4">
    <source>
        <dbReference type="Google" id="ProtNLM"/>
    </source>
</evidence>
<evidence type="ECO:0000313" key="1">
    <source>
        <dbReference type="EMBL" id="KQJ88612.1"/>
    </source>
</evidence>
<dbReference type="AlphaFoldDB" id="A0A0Q3EQM8"/>